<dbReference type="Pfam" id="PF00873">
    <property type="entry name" value="ACR_tran"/>
    <property type="match status" value="2"/>
</dbReference>
<dbReference type="AlphaFoldDB" id="A0A7W4IFE2"/>
<dbReference type="Gene3D" id="3.30.70.1430">
    <property type="entry name" value="Multidrug efflux transporter AcrB pore domain"/>
    <property type="match status" value="2"/>
</dbReference>
<dbReference type="SUPFAM" id="SSF82714">
    <property type="entry name" value="Multidrug efflux transporter AcrB TolC docking domain, DN and DC subdomains"/>
    <property type="match status" value="2"/>
</dbReference>
<feature type="transmembrane region" description="Helical" evidence="7">
    <location>
        <begin position="962"/>
        <end position="986"/>
    </location>
</feature>
<accession>A0A7W4IFE2</accession>
<feature type="transmembrane region" description="Helical" evidence="7">
    <location>
        <begin position="360"/>
        <end position="381"/>
    </location>
</feature>
<name>A0A7W4IFE2_9PROT</name>
<dbReference type="GO" id="GO:0042910">
    <property type="term" value="F:xenobiotic transmembrane transporter activity"/>
    <property type="evidence" value="ECO:0007669"/>
    <property type="project" value="TreeGrafter"/>
</dbReference>
<feature type="transmembrane region" description="Helical" evidence="7">
    <location>
        <begin position="331"/>
        <end position="353"/>
    </location>
</feature>
<keyword evidence="1" id="KW-0813">Transport</keyword>
<organism evidence="8 9">
    <name type="scientific">Gluconacetobacter sacchari</name>
    <dbReference type="NCBI Taxonomy" id="92759"/>
    <lineage>
        <taxon>Bacteria</taxon>
        <taxon>Pseudomonadati</taxon>
        <taxon>Pseudomonadota</taxon>
        <taxon>Alphaproteobacteria</taxon>
        <taxon>Acetobacterales</taxon>
        <taxon>Acetobacteraceae</taxon>
        <taxon>Gluconacetobacter</taxon>
    </lineage>
</organism>
<dbReference type="Proteomes" id="UP000589085">
    <property type="component" value="Unassembled WGS sequence"/>
</dbReference>
<evidence type="ECO:0000313" key="9">
    <source>
        <dbReference type="Proteomes" id="UP000589085"/>
    </source>
</evidence>
<evidence type="ECO:0000256" key="7">
    <source>
        <dbReference type="SAM" id="Phobius"/>
    </source>
</evidence>
<sequence>MSFIAFFVRRPVATTLLLVAAILSGLLALPSLPVSDLPDISVPVFSVSASNAGGTPEVMARTVAAPLERHLGTIAGVTQMQSVSTRGETVISLGFEAGRDLNGAARDVEAAIRAARADLPKTPGSDPSYHRANPNATPVLILAVTPGMMTMPRLYDLVNVTLRPMLLQAPGVGDVTLMGSSAPAVRVAMNPLAFFKYGMGFENLRAALASANAHTPKGVIDTHGQRFQLAVNDQAEHADDYRNLIIAYKNGRPVRLSDVATVTDGMQDINAAAFFDGRPALTLMVRAQPGANLVGIVDAVTARLPRLRALMPPGADIAIARDGSVVIRSSLHHTTVTLLLACMLALAVVWAFLRSATASVAAAIVVPCCLIASLGPMHLAGFGLDNLSLMALTVVTGLVADDAIVVIENIMRHRALGLSIEDAAIAGGSEVVFTLLSITISVLAVFAPIGLAPGLTGRLFGEFAGTVGIAVTVSLVLSCVVTPCLTAALLRLAQARHPGDRKTRTEPPKSLVAGLYPRILDVCLRHPGKTVLLLPLSLFAGLLLFARMPKIVFPKQDIGIVSGGSRADGATLADTKARIAHFSQVMLSDPGVSHVVAYLDTSEGSSHGMVFATLRDIADRRDSATMIARRAAAAMRHEQHGEYHAQAPGNLMMRVGSNSSGLSYILRSDDERLPGPAARRLAQALKQPPEFTDVDEDSDPPGESLSFAINRDVAARLGVTPQVIGSALSDAFGQITASVVYSWRGQYNVVMTLQDQFLRDPALLRNFWVSPSGGSASGSAASNTIRVTTQGSAGGSSTLAAASFRNQIANALAGGATASTGAAVATGAETLVPLSMVATLTPTRDPASVTHLGYDSSASIALELAPGVSLERAHAIIDAESRALSLPRTISGVLQSDDGDAGRSTWDSEMLVLGAIVAVYLTLGILYENSFHPLTILSTVPSAGIGAVLALDLFGLPFSGMAVVAMLLLTGISLKNAIMLVDFAVLAQRRRALTPHAAIREAALLRQRPILMTTGAAALGALPLALMGGYGMELRQPLGIALIGGLVVSQIQTMLTTPALYVLIARLPTLRPPCDRCSACGSEKVTLSSYARLAALSRWRDAFPEGVELAVAESASDR</sequence>
<feature type="transmembrane region" description="Helical" evidence="7">
    <location>
        <begin position="530"/>
        <end position="548"/>
    </location>
</feature>
<dbReference type="RefSeq" id="WP_182998676.1">
    <property type="nucleotide sequence ID" value="NZ_JABEQJ010000026.1"/>
</dbReference>
<dbReference type="PRINTS" id="PR00702">
    <property type="entry name" value="ACRIFLAVINRP"/>
</dbReference>
<gene>
    <name evidence="8" type="ORF">HLH48_17000</name>
</gene>
<feature type="transmembrane region" description="Helical" evidence="7">
    <location>
        <begin position="387"/>
        <end position="410"/>
    </location>
</feature>
<feature type="transmembrane region" description="Helical" evidence="7">
    <location>
        <begin position="463"/>
        <end position="492"/>
    </location>
</feature>
<dbReference type="GO" id="GO:0005886">
    <property type="term" value="C:plasma membrane"/>
    <property type="evidence" value="ECO:0007669"/>
    <property type="project" value="TreeGrafter"/>
</dbReference>
<comment type="caution">
    <text evidence="8">The sequence shown here is derived from an EMBL/GenBank/DDBJ whole genome shotgun (WGS) entry which is preliminary data.</text>
</comment>
<dbReference type="PANTHER" id="PTHR32063:SF34">
    <property type="entry name" value="MULTIDRUG RESISTANCE PROTEIN MDTC"/>
    <property type="match status" value="1"/>
</dbReference>
<dbReference type="Gene3D" id="1.20.1640.10">
    <property type="entry name" value="Multidrug efflux transporter AcrB transmembrane domain"/>
    <property type="match status" value="3"/>
</dbReference>
<dbReference type="SUPFAM" id="SSF82693">
    <property type="entry name" value="Multidrug efflux transporter AcrB pore domain, PN1, PN2, PC1 and PC2 subdomains"/>
    <property type="match status" value="3"/>
</dbReference>
<dbReference type="EMBL" id="JABEQJ010000026">
    <property type="protein sequence ID" value="MBB2161844.1"/>
    <property type="molecule type" value="Genomic_DNA"/>
</dbReference>
<evidence type="ECO:0000256" key="5">
    <source>
        <dbReference type="ARBA" id="ARBA00022989"/>
    </source>
</evidence>
<feature type="transmembrane region" description="Helical" evidence="7">
    <location>
        <begin position="910"/>
        <end position="927"/>
    </location>
</feature>
<keyword evidence="4 7" id="KW-0812">Transmembrane</keyword>
<dbReference type="Gene3D" id="3.30.2090.10">
    <property type="entry name" value="Multidrug efflux transporter AcrB TolC docking domain, DN and DC subdomains"/>
    <property type="match status" value="3"/>
</dbReference>
<keyword evidence="6 7" id="KW-0472">Membrane</keyword>
<dbReference type="PANTHER" id="PTHR32063">
    <property type="match status" value="1"/>
</dbReference>
<feature type="transmembrane region" description="Helical" evidence="7">
    <location>
        <begin position="431"/>
        <end position="451"/>
    </location>
</feature>
<dbReference type="Gene3D" id="3.30.70.1320">
    <property type="entry name" value="Multidrug efflux transporter AcrB pore domain like"/>
    <property type="match status" value="1"/>
</dbReference>
<feature type="transmembrane region" description="Helical" evidence="7">
    <location>
        <begin position="934"/>
        <end position="956"/>
    </location>
</feature>
<dbReference type="InterPro" id="IPR027463">
    <property type="entry name" value="AcrB_DN_DC_subdom"/>
</dbReference>
<keyword evidence="5 7" id="KW-1133">Transmembrane helix</keyword>
<evidence type="ECO:0000256" key="6">
    <source>
        <dbReference type="ARBA" id="ARBA00023136"/>
    </source>
</evidence>
<evidence type="ECO:0000256" key="2">
    <source>
        <dbReference type="ARBA" id="ARBA00022475"/>
    </source>
</evidence>
<protein>
    <submittedName>
        <fullName evidence="8">Multidrug transporter</fullName>
    </submittedName>
</protein>
<dbReference type="SUPFAM" id="SSF82866">
    <property type="entry name" value="Multidrug efflux transporter AcrB transmembrane domain"/>
    <property type="match status" value="2"/>
</dbReference>
<keyword evidence="2" id="KW-1003">Cell membrane</keyword>
<dbReference type="Gene3D" id="3.30.70.1440">
    <property type="entry name" value="Multidrug efflux transporter AcrB pore domain"/>
    <property type="match status" value="2"/>
</dbReference>
<evidence type="ECO:0000313" key="8">
    <source>
        <dbReference type="EMBL" id="MBB2161844.1"/>
    </source>
</evidence>
<reference evidence="8 9" key="1">
    <citation type="submission" date="2020-04" db="EMBL/GenBank/DDBJ databases">
        <title>Description of novel Gluconacetobacter.</title>
        <authorList>
            <person name="Sombolestani A."/>
        </authorList>
    </citation>
    <scope>NUCLEOTIDE SEQUENCE [LARGE SCALE GENOMIC DNA]</scope>
    <source>
        <strain evidence="8 9">LMG 19747</strain>
    </source>
</reference>
<proteinExistence type="predicted"/>
<feature type="transmembrane region" description="Helical" evidence="7">
    <location>
        <begin position="1038"/>
        <end position="1063"/>
    </location>
</feature>
<evidence type="ECO:0000256" key="3">
    <source>
        <dbReference type="ARBA" id="ARBA00022519"/>
    </source>
</evidence>
<feature type="transmembrane region" description="Helical" evidence="7">
    <location>
        <begin position="1010"/>
        <end position="1032"/>
    </location>
</feature>
<keyword evidence="3" id="KW-0997">Cell inner membrane</keyword>
<evidence type="ECO:0000256" key="4">
    <source>
        <dbReference type="ARBA" id="ARBA00022692"/>
    </source>
</evidence>
<evidence type="ECO:0000256" key="1">
    <source>
        <dbReference type="ARBA" id="ARBA00022448"/>
    </source>
</evidence>
<dbReference type="InterPro" id="IPR001036">
    <property type="entry name" value="Acrflvin-R"/>
</dbReference>